<dbReference type="NCBIfam" id="NF000137">
    <property type="entry name" value="APH_7pp_Ia"/>
    <property type="match status" value="1"/>
</dbReference>
<accession>A0A7U1JDT4</accession>
<dbReference type="InterPro" id="IPR051678">
    <property type="entry name" value="AGP_Transferase"/>
</dbReference>
<dbReference type="GO" id="GO:0016740">
    <property type="term" value="F:transferase activity"/>
    <property type="evidence" value="ECO:0007669"/>
    <property type="project" value="UniProtKB-KW"/>
</dbReference>
<gene>
    <name evidence="2" type="primary">aph(7'')-Ia</name>
    <name evidence="2" type="ORF">JK376_00985</name>
</gene>
<dbReference type="Pfam" id="PF01636">
    <property type="entry name" value="APH"/>
    <property type="match status" value="1"/>
</dbReference>
<dbReference type="Gene3D" id="3.90.1200.10">
    <property type="match status" value="1"/>
</dbReference>
<dbReference type="PANTHER" id="PTHR21310">
    <property type="entry name" value="AMINOGLYCOSIDE PHOSPHOTRANSFERASE-RELATED-RELATED"/>
    <property type="match status" value="1"/>
</dbReference>
<dbReference type="RefSeq" id="WP_202639009.1">
    <property type="nucleotide sequence ID" value="NZ_CP068571.1"/>
</dbReference>
<dbReference type="InterPro" id="IPR011009">
    <property type="entry name" value="Kinase-like_dom_sf"/>
</dbReference>
<dbReference type="EMBL" id="CP068571">
    <property type="protein sequence ID" value="QQZ52193.1"/>
    <property type="molecule type" value="Genomic_DNA"/>
</dbReference>
<keyword evidence="2" id="KW-0614">Plasmid</keyword>
<geneLocation type="plasmid" evidence="2">
    <name>pF-pV-hybrid-1</name>
</geneLocation>
<name>A0A7U1JDT4_ECOLX</name>
<proteinExistence type="predicted"/>
<keyword evidence="2" id="KW-0808">Transferase</keyword>
<reference evidence="2" key="1">
    <citation type="submission" date="2021-01" db="EMBL/GenBank/DDBJ databases">
        <title>hybrid plasmid derived from virulence plasmid pRJF293HA and IncF plasmid pOX38-Gen.</title>
        <authorList>
            <person name="Qu J."/>
            <person name="Ou H.-Y."/>
        </authorList>
    </citation>
    <scope>NUCLEOTIDE SEQUENCE</scope>
    <source>
        <strain evidence="2">XL10-pF-pV-hybrid-1</strain>
        <plasmid evidence="2">pF-pV-hybrid-1</plasmid>
    </source>
</reference>
<dbReference type="PANTHER" id="PTHR21310:SF15">
    <property type="entry name" value="AMINOGLYCOSIDE PHOSPHOTRANSFERASE DOMAIN-CONTAINING PROTEIN"/>
    <property type="match status" value="1"/>
</dbReference>
<protein>
    <submittedName>
        <fullName evidence="2">Aminoglycoside O-phosphotransferase APH(7'')-Ia</fullName>
    </submittedName>
</protein>
<dbReference type="PIRSF" id="PIRSF000707">
    <property type="entry name" value="Hygromycin-B_kinase"/>
    <property type="match status" value="1"/>
</dbReference>
<organism evidence="2">
    <name type="scientific">Escherichia coli</name>
    <dbReference type="NCBI Taxonomy" id="562"/>
    <lineage>
        <taxon>Bacteria</taxon>
        <taxon>Pseudomonadati</taxon>
        <taxon>Pseudomonadota</taxon>
        <taxon>Gammaproteobacteria</taxon>
        <taxon>Enterobacterales</taxon>
        <taxon>Enterobacteriaceae</taxon>
        <taxon>Escherichia</taxon>
    </lineage>
</organism>
<dbReference type="InterPro" id="IPR002575">
    <property type="entry name" value="Aminoglycoside_PTrfase"/>
</dbReference>
<sequence length="332" mass="37074">MTQESLLLLDRIDSDDSYASLRNDQEFWEPLARRALEELGLPVPPVLRVPGESTNPVLVGEPGPVIKLFGEHWCGPESLASELEAYAVLADAPVPVPRLLVRGELRPGTGAWPWPYLVMSRMTGTTWRSAMDGTTDRNALLALARELGRVLGRLHRVPLTGNTVLTPHSEVFPELLRERRAATVEDHRGWGYLSPRLLDRLEDWLPDVDTLLAGREPRFVHGDLHGTNIFVDLAATEVTGIVDFTDVYAGDPRYSLVQLHLNAFRGDREILAALLDGAQWKRTEDFARELLAFTFLHDFEVFEETPLDLSGFTDPEELAQFLWGPPDTAPGA</sequence>
<dbReference type="SUPFAM" id="SSF56112">
    <property type="entry name" value="Protein kinase-like (PK-like)"/>
    <property type="match status" value="1"/>
</dbReference>
<dbReference type="AlphaFoldDB" id="A0A7U1JDT4"/>
<evidence type="ECO:0000259" key="1">
    <source>
        <dbReference type="Pfam" id="PF01636"/>
    </source>
</evidence>
<evidence type="ECO:0000313" key="2">
    <source>
        <dbReference type="EMBL" id="QQZ52193.1"/>
    </source>
</evidence>
<dbReference type="InterPro" id="IPR016259">
    <property type="entry name" value="Hygromycin-B_Kinase"/>
</dbReference>
<feature type="domain" description="Aminoglycoside phosphotransferase" evidence="1">
    <location>
        <begin position="76"/>
        <end position="289"/>
    </location>
</feature>